<name>A0ABS6I905_9MICC</name>
<feature type="transmembrane region" description="Helical" evidence="1">
    <location>
        <begin position="28"/>
        <end position="47"/>
    </location>
</feature>
<keyword evidence="3" id="KW-1185">Reference proteome</keyword>
<keyword evidence="1" id="KW-0812">Transmembrane</keyword>
<feature type="transmembrane region" description="Helical" evidence="1">
    <location>
        <begin position="167"/>
        <end position="190"/>
    </location>
</feature>
<organism evidence="2 3">
    <name type="scientific">Paenarthrobacter aromaticivorans</name>
    <dbReference type="NCBI Taxonomy" id="2849150"/>
    <lineage>
        <taxon>Bacteria</taxon>
        <taxon>Bacillati</taxon>
        <taxon>Actinomycetota</taxon>
        <taxon>Actinomycetes</taxon>
        <taxon>Micrococcales</taxon>
        <taxon>Micrococcaceae</taxon>
        <taxon>Paenarthrobacter</taxon>
    </lineage>
</organism>
<evidence type="ECO:0008006" key="4">
    <source>
        <dbReference type="Google" id="ProtNLM"/>
    </source>
</evidence>
<feature type="transmembrane region" description="Helical" evidence="1">
    <location>
        <begin position="59"/>
        <end position="76"/>
    </location>
</feature>
<dbReference type="Proteomes" id="UP000824166">
    <property type="component" value="Unassembled WGS sequence"/>
</dbReference>
<feature type="transmembrane region" description="Helical" evidence="1">
    <location>
        <begin position="210"/>
        <end position="228"/>
    </location>
</feature>
<proteinExistence type="predicted"/>
<evidence type="ECO:0000313" key="3">
    <source>
        <dbReference type="Proteomes" id="UP000824166"/>
    </source>
</evidence>
<keyword evidence="1" id="KW-0472">Membrane</keyword>
<accession>A0ABS6I905</accession>
<gene>
    <name evidence="2" type="ORF">KSW38_16415</name>
</gene>
<feature type="transmembrane region" description="Helical" evidence="1">
    <location>
        <begin position="96"/>
        <end position="115"/>
    </location>
</feature>
<comment type="caution">
    <text evidence="2">The sequence shown here is derived from an EMBL/GenBank/DDBJ whole genome shotgun (WGS) entry which is preliminary data.</text>
</comment>
<dbReference type="EMBL" id="JAHOPC010000010">
    <property type="protein sequence ID" value="MBU8867872.1"/>
    <property type="molecule type" value="Genomic_DNA"/>
</dbReference>
<evidence type="ECO:0000256" key="1">
    <source>
        <dbReference type="SAM" id="Phobius"/>
    </source>
</evidence>
<keyword evidence="1" id="KW-1133">Transmembrane helix</keyword>
<evidence type="ECO:0000313" key="2">
    <source>
        <dbReference type="EMBL" id="MBU8867872.1"/>
    </source>
</evidence>
<reference evidence="2 3" key="1">
    <citation type="submission" date="2021-06" db="EMBL/GenBank/DDBJ databases">
        <authorList>
            <person name="Jeong J.W."/>
        </authorList>
    </citation>
    <scope>NUCLEOTIDE SEQUENCE [LARGE SCALE GENOMIC DNA]</scope>
    <source>
        <strain evidence="2 3">MMS21-TAE1-1</strain>
    </source>
</reference>
<dbReference type="RefSeq" id="WP_216925989.1">
    <property type="nucleotide sequence ID" value="NZ_JAHOPC010000010.1"/>
</dbReference>
<sequence length="325" mass="35060">MEIFVAGLMVALTLVIVATRRHGKDTSILWASIQISISLLLNLNPVYVSADRLLGGRNYADLTANLLLLVGVYFLARAIHRAASPTSESGASPRVLGSAAVVVTVTVAAALFAFIDGPATSTAFMQEYGAQPAAALYSAVQYAYIGAVMATAGWTCLKFRKSWSTGVYKAAFALVGLGCASAVLLVVHVLLLDTLHIFGEQETMKSLSGLYAWLNSTTFALLCTGLALPPARRRILTVLDATRTKTVLAELMPVWRKAVVGNSGVTLDTRVVADRDHRPRRQLHRMIVEIQDSLVRDCRARERIGDEGLQKLAQAGAHLDGQAWR</sequence>
<protein>
    <recommendedName>
        <fullName evidence="4">Histidine kinase N-terminal 7TM region domain-containing protein</fullName>
    </recommendedName>
</protein>